<evidence type="ECO:0000256" key="5">
    <source>
        <dbReference type="ARBA" id="ARBA00031399"/>
    </source>
</evidence>
<dbReference type="CDD" id="cd13913">
    <property type="entry name" value="ba3_CcO_II_C"/>
    <property type="match status" value="1"/>
</dbReference>
<dbReference type="RefSeq" id="WP_380771425.1">
    <property type="nucleotide sequence ID" value="NZ_JBHUEO010000001.1"/>
</dbReference>
<dbReference type="InterPro" id="IPR034214">
    <property type="entry name" value="Ba3_CcO_II_C"/>
</dbReference>
<keyword evidence="3" id="KW-0186">Copper</keyword>
<accession>A0ABW4KEK6</accession>
<dbReference type="PANTHER" id="PTHR42838">
    <property type="entry name" value="CYTOCHROME C OXIDASE SUBUNIT II"/>
    <property type="match status" value="1"/>
</dbReference>
<dbReference type="SUPFAM" id="SSF49503">
    <property type="entry name" value="Cupredoxins"/>
    <property type="match status" value="1"/>
</dbReference>
<proteinExistence type="predicted"/>
<dbReference type="PRINTS" id="PR01166">
    <property type="entry name" value="CYCOXIDASEII"/>
</dbReference>
<evidence type="ECO:0000256" key="3">
    <source>
        <dbReference type="ARBA" id="ARBA00023008"/>
    </source>
</evidence>
<dbReference type="PROSITE" id="PS00078">
    <property type="entry name" value="COX2"/>
    <property type="match status" value="1"/>
</dbReference>
<keyword evidence="10" id="KW-1185">Reference proteome</keyword>
<dbReference type="Gene3D" id="2.60.40.420">
    <property type="entry name" value="Cupredoxins - blue copper proteins"/>
    <property type="match status" value="1"/>
</dbReference>
<comment type="caution">
    <text evidence="9">The sequence shown here is derived from an EMBL/GenBank/DDBJ whole genome shotgun (WGS) entry which is preliminary data.</text>
</comment>
<keyword evidence="7" id="KW-0472">Membrane</keyword>
<protein>
    <recommendedName>
        <fullName evidence="5">Cytochrome aa3 subunit 2</fullName>
    </recommendedName>
</protein>
<dbReference type="InterPro" id="IPR001505">
    <property type="entry name" value="Copper_CuA"/>
</dbReference>
<feature type="domain" description="Cytochrome oxidase subunit II copper A binding" evidence="8">
    <location>
        <begin position="62"/>
        <end position="157"/>
    </location>
</feature>
<sequence length="157" mass="17533">MHFHKYEKIWLAFGILSLVVFLSIVGVTAFAHGHEPSGGLDTIDPEKVNETAPFDNPGVRQIDEDTYEVVAVAKAFGYDPQEIRVPAGKEIIFTITSTDVVHSFTIDDTKVNMMAVPGRITQKSYTFKNPGTYLILCNEYCGTGHHYMSTEIEVYEP</sequence>
<dbReference type="PROSITE" id="PS50857">
    <property type="entry name" value="COX2_CUA"/>
    <property type="match status" value="1"/>
</dbReference>
<dbReference type="PANTHER" id="PTHR42838:SF2">
    <property type="entry name" value="NITROUS-OXIDE REDUCTASE"/>
    <property type="match status" value="1"/>
</dbReference>
<comment type="subcellular location">
    <subcellularLocation>
        <location evidence="1">Cell envelope</location>
    </subcellularLocation>
</comment>
<evidence type="ECO:0000256" key="7">
    <source>
        <dbReference type="SAM" id="Phobius"/>
    </source>
</evidence>
<feature type="transmembrane region" description="Helical" evidence="7">
    <location>
        <begin position="9"/>
        <end position="31"/>
    </location>
</feature>
<evidence type="ECO:0000256" key="4">
    <source>
        <dbReference type="ARBA" id="ARBA00024688"/>
    </source>
</evidence>
<dbReference type="Pfam" id="PF00116">
    <property type="entry name" value="COX2"/>
    <property type="match status" value="1"/>
</dbReference>
<organism evidence="9 10">
    <name type="scientific">Siminovitchia sediminis</name>
    <dbReference type="NCBI Taxonomy" id="1274353"/>
    <lineage>
        <taxon>Bacteria</taxon>
        <taxon>Bacillati</taxon>
        <taxon>Bacillota</taxon>
        <taxon>Bacilli</taxon>
        <taxon>Bacillales</taxon>
        <taxon>Bacillaceae</taxon>
        <taxon>Siminovitchia</taxon>
    </lineage>
</organism>
<dbReference type="EMBL" id="JBHUEO010000001">
    <property type="protein sequence ID" value="MFD1705191.1"/>
    <property type="molecule type" value="Genomic_DNA"/>
</dbReference>
<evidence type="ECO:0000259" key="8">
    <source>
        <dbReference type="PROSITE" id="PS50857"/>
    </source>
</evidence>
<name>A0ABW4KEK6_9BACI</name>
<dbReference type="Gene3D" id="1.20.1070.10">
    <property type="entry name" value="Rhodopsin 7-helix transmembrane proteins"/>
    <property type="match status" value="1"/>
</dbReference>
<evidence type="ECO:0000313" key="10">
    <source>
        <dbReference type="Proteomes" id="UP001597301"/>
    </source>
</evidence>
<comment type="function">
    <text evidence="4">Subunits I and II form the functional core of the enzyme complex. Electrons originating in cytochrome c are transferred via heme a and Cu(A) to the binuclear center formed by heme a3 and Cu(B).</text>
</comment>
<dbReference type="Proteomes" id="UP001597301">
    <property type="component" value="Unassembled WGS sequence"/>
</dbReference>
<dbReference type="InterPro" id="IPR002429">
    <property type="entry name" value="CcO_II-like_C"/>
</dbReference>
<dbReference type="InterPro" id="IPR051403">
    <property type="entry name" value="NosZ/Cyto_c_oxidase_sub2"/>
</dbReference>
<reference evidence="10" key="1">
    <citation type="journal article" date="2019" name="Int. J. Syst. Evol. Microbiol.">
        <title>The Global Catalogue of Microorganisms (GCM) 10K type strain sequencing project: providing services to taxonomists for standard genome sequencing and annotation.</title>
        <authorList>
            <consortium name="The Broad Institute Genomics Platform"/>
            <consortium name="The Broad Institute Genome Sequencing Center for Infectious Disease"/>
            <person name="Wu L."/>
            <person name="Ma J."/>
        </authorList>
    </citation>
    <scope>NUCLEOTIDE SEQUENCE [LARGE SCALE GENOMIC DNA]</scope>
    <source>
        <strain evidence="10">CGMCC 1.12295</strain>
    </source>
</reference>
<evidence type="ECO:0000256" key="1">
    <source>
        <dbReference type="ARBA" id="ARBA00004196"/>
    </source>
</evidence>
<dbReference type="InterPro" id="IPR008972">
    <property type="entry name" value="Cupredoxin"/>
</dbReference>
<gene>
    <name evidence="9" type="ORF">ACFSCZ_00305</name>
</gene>
<evidence type="ECO:0000313" key="9">
    <source>
        <dbReference type="EMBL" id="MFD1705191.1"/>
    </source>
</evidence>
<comment type="catalytic activity">
    <reaction evidence="6">
        <text>4 Fe(II)-[cytochrome c] + O2 + 8 H(+)(in) = 4 Fe(III)-[cytochrome c] + 2 H2O + 4 H(+)(out)</text>
        <dbReference type="Rhea" id="RHEA:11436"/>
        <dbReference type="Rhea" id="RHEA-COMP:10350"/>
        <dbReference type="Rhea" id="RHEA-COMP:14399"/>
        <dbReference type="ChEBI" id="CHEBI:15377"/>
        <dbReference type="ChEBI" id="CHEBI:15378"/>
        <dbReference type="ChEBI" id="CHEBI:15379"/>
        <dbReference type="ChEBI" id="CHEBI:29033"/>
        <dbReference type="ChEBI" id="CHEBI:29034"/>
        <dbReference type="EC" id="7.1.1.9"/>
    </reaction>
</comment>
<evidence type="ECO:0000256" key="6">
    <source>
        <dbReference type="ARBA" id="ARBA00047816"/>
    </source>
</evidence>
<keyword evidence="7" id="KW-0812">Transmembrane</keyword>
<keyword evidence="7" id="KW-1133">Transmembrane helix</keyword>
<evidence type="ECO:0000256" key="2">
    <source>
        <dbReference type="ARBA" id="ARBA00022723"/>
    </source>
</evidence>
<keyword evidence="2" id="KW-0479">Metal-binding</keyword>